<dbReference type="InterPro" id="IPR000073">
    <property type="entry name" value="AB_hydrolase_1"/>
</dbReference>
<evidence type="ECO:0000313" key="4">
    <source>
        <dbReference type="Proteomes" id="UP001232343"/>
    </source>
</evidence>
<keyword evidence="4" id="KW-1185">Reference proteome</keyword>
<dbReference type="SUPFAM" id="SSF53474">
    <property type="entry name" value="alpha/beta-Hydrolases"/>
    <property type="match status" value="1"/>
</dbReference>
<keyword evidence="1" id="KW-0472">Membrane</keyword>
<dbReference type="PANTHER" id="PTHR43798:SF33">
    <property type="entry name" value="HYDROLASE, PUTATIVE (AFU_ORTHOLOGUE AFUA_2G14860)-RELATED"/>
    <property type="match status" value="1"/>
</dbReference>
<keyword evidence="1" id="KW-1133">Transmembrane helix</keyword>
<name>A0ABU0D3Q7_9BACI</name>
<accession>A0ABU0D3Q7</accession>
<dbReference type="InterPro" id="IPR050266">
    <property type="entry name" value="AB_hydrolase_sf"/>
</dbReference>
<dbReference type="InterPro" id="IPR029058">
    <property type="entry name" value="AB_hydrolase_fold"/>
</dbReference>
<protein>
    <submittedName>
        <fullName evidence="3">Pimeloyl-ACP methyl ester carboxylesterase</fullName>
    </submittedName>
</protein>
<feature type="transmembrane region" description="Helical" evidence="1">
    <location>
        <begin position="148"/>
        <end position="170"/>
    </location>
</feature>
<dbReference type="PANTHER" id="PTHR43798">
    <property type="entry name" value="MONOACYLGLYCEROL LIPASE"/>
    <property type="match status" value="1"/>
</dbReference>
<keyword evidence="1" id="KW-0812">Transmembrane</keyword>
<dbReference type="Pfam" id="PF00561">
    <property type="entry name" value="Abhydrolase_1"/>
    <property type="match status" value="1"/>
</dbReference>
<dbReference type="Gene3D" id="3.40.50.1820">
    <property type="entry name" value="alpha/beta hydrolase"/>
    <property type="match status" value="1"/>
</dbReference>
<reference evidence="3 4" key="1">
    <citation type="submission" date="2023-07" db="EMBL/GenBank/DDBJ databases">
        <title>Genomic Encyclopedia of Type Strains, Phase IV (KMG-IV): sequencing the most valuable type-strain genomes for metagenomic binning, comparative biology and taxonomic classification.</title>
        <authorList>
            <person name="Goeker M."/>
        </authorList>
    </citation>
    <scope>NUCLEOTIDE SEQUENCE [LARGE SCALE GENOMIC DNA]</scope>
    <source>
        <strain evidence="3 4">DSM 27848</strain>
    </source>
</reference>
<dbReference type="Proteomes" id="UP001232343">
    <property type="component" value="Unassembled WGS sequence"/>
</dbReference>
<sequence length="292" mass="33121">MTSKLSIFKSKTGEEEFLKSYEEVMNLWEVAYEEVKIPTKFGETHVIISGPIDGVPVVMLHGMTGNSSFWYSNITALQSYRVYCIDTVGDFGKSLVQTPLKTEEDCVIWLDEVLKGLGIQNIHLIGHSMGGWLSLTYAKKRQENLKKLILIAPVASILPIPFMKLIRYIYPAMLFPSEKRIRKGWEWFCAKGNDIHPIVMQQVIIAYKQCKPILAVIPKNFSKEELSGLKIPVLFMVGDEEKIYRANKAINTIKEKIPHVETTIIQSSGHLLIAEQAAKVNKAIVDFLIKEH</sequence>
<dbReference type="EMBL" id="JAUSUO010000003">
    <property type="protein sequence ID" value="MDQ0343003.1"/>
    <property type="molecule type" value="Genomic_DNA"/>
</dbReference>
<organism evidence="3 4">
    <name type="scientific">Lederbergia wuyishanensis</name>
    <dbReference type="NCBI Taxonomy" id="1347903"/>
    <lineage>
        <taxon>Bacteria</taxon>
        <taxon>Bacillati</taxon>
        <taxon>Bacillota</taxon>
        <taxon>Bacilli</taxon>
        <taxon>Bacillales</taxon>
        <taxon>Bacillaceae</taxon>
        <taxon>Lederbergia</taxon>
    </lineage>
</organism>
<feature type="domain" description="AB hydrolase-1" evidence="2">
    <location>
        <begin position="56"/>
        <end position="157"/>
    </location>
</feature>
<comment type="caution">
    <text evidence="3">The sequence shown here is derived from an EMBL/GenBank/DDBJ whole genome shotgun (WGS) entry which is preliminary data.</text>
</comment>
<dbReference type="RefSeq" id="WP_244681432.1">
    <property type="nucleotide sequence ID" value="NZ_JALIRM010000005.1"/>
</dbReference>
<gene>
    <name evidence="3" type="ORF">J2S14_001817</name>
</gene>
<evidence type="ECO:0000259" key="2">
    <source>
        <dbReference type="Pfam" id="PF00561"/>
    </source>
</evidence>
<evidence type="ECO:0000313" key="3">
    <source>
        <dbReference type="EMBL" id="MDQ0343003.1"/>
    </source>
</evidence>
<evidence type="ECO:0000256" key="1">
    <source>
        <dbReference type="SAM" id="Phobius"/>
    </source>
</evidence>
<proteinExistence type="predicted"/>